<keyword evidence="1" id="KW-0812">Transmembrane</keyword>
<evidence type="ECO:0000313" key="4">
    <source>
        <dbReference type="Proteomes" id="UP000075755"/>
    </source>
</evidence>
<feature type="transmembrane region" description="Helical" evidence="1">
    <location>
        <begin position="6"/>
        <end position="27"/>
    </location>
</feature>
<dbReference type="EMBL" id="CP015007">
    <property type="protein sequence ID" value="AMS45216.1"/>
    <property type="molecule type" value="Genomic_DNA"/>
</dbReference>
<keyword evidence="2" id="KW-0614">Plasmid</keyword>
<dbReference type="Proteomes" id="UP000075755">
    <property type="component" value="Plasmid pAA02"/>
</dbReference>
<dbReference type="Proteomes" id="UP000577697">
    <property type="component" value="Unassembled WGS sequence"/>
</dbReference>
<accession>A0AAC8YWK5</accession>
<organism evidence="2 4">
    <name type="scientific">Aminobacter aminovorans</name>
    <name type="common">Chelatobacter heintzii</name>
    <dbReference type="NCBI Taxonomy" id="83263"/>
    <lineage>
        <taxon>Bacteria</taxon>
        <taxon>Pseudomonadati</taxon>
        <taxon>Pseudomonadota</taxon>
        <taxon>Alphaproteobacteria</taxon>
        <taxon>Hyphomicrobiales</taxon>
        <taxon>Phyllobacteriaceae</taxon>
        <taxon>Aminobacter</taxon>
    </lineage>
</organism>
<dbReference type="AlphaFoldDB" id="A0AAC8YWK5"/>
<keyword evidence="1" id="KW-0472">Membrane</keyword>
<evidence type="ECO:0000313" key="3">
    <source>
        <dbReference type="EMBL" id="MBB3705023.1"/>
    </source>
</evidence>
<dbReference type="KEGG" id="aak:AA2016_6320"/>
<reference evidence="2 4" key="1">
    <citation type="submission" date="2016-03" db="EMBL/GenBank/DDBJ databases">
        <title>Complete genome of Aminobacter aminovorans KCTC 2477.</title>
        <authorList>
            <person name="Kim K.M."/>
        </authorList>
    </citation>
    <scope>NUCLEOTIDE SEQUENCE [LARGE SCALE GENOMIC DNA]</scope>
    <source>
        <strain evidence="2 4">KCTC 2477</strain>
        <plasmid evidence="2 4">pAA02</plasmid>
    </source>
</reference>
<name>A0AAC8YWK5_AMIAI</name>
<proteinExistence type="predicted"/>
<dbReference type="EMBL" id="JACICB010000004">
    <property type="protein sequence ID" value="MBB3705023.1"/>
    <property type="molecule type" value="Genomic_DNA"/>
</dbReference>
<evidence type="ECO:0000313" key="5">
    <source>
        <dbReference type="Proteomes" id="UP000577697"/>
    </source>
</evidence>
<protein>
    <submittedName>
        <fullName evidence="2">Uncharacterized protein</fullName>
    </submittedName>
</protein>
<reference evidence="3 5" key="2">
    <citation type="submission" date="2020-08" db="EMBL/GenBank/DDBJ databases">
        <title>Genomic Encyclopedia of Type Strains, Phase IV (KMG-IV): sequencing the most valuable type-strain genomes for metagenomic binning, comparative biology and taxonomic classification.</title>
        <authorList>
            <person name="Goeker M."/>
        </authorList>
    </citation>
    <scope>NUCLEOTIDE SEQUENCE [LARGE SCALE GENOMIC DNA]</scope>
    <source>
        <strain evidence="3 5">DSM 10368</strain>
    </source>
</reference>
<keyword evidence="1" id="KW-1133">Transmembrane helix</keyword>
<sequence length="46" mass="4997">MDKTTGFYAMMVAVALAVVALFVIGLMDRARDPGSVQEVTQHTLNQ</sequence>
<gene>
    <name evidence="2" type="ORF">AA2016_6320</name>
    <name evidence="3" type="ORF">FHS67_001333</name>
</gene>
<evidence type="ECO:0000313" key="2">
    <source>
        <dbReference type="EMBL" id="AMS45216.1"/>
    </source>
</evidence>
<keyword evidence="5" id="KW-1185">Reference proteome</keyword>
<dbReference type="RefSeq" id="WP_157097288.1">
    <property type="nucleotide sequence ID" value="NZ_CP015007.1"/>
</dbReference>
<geneLocation type="plasmid" evidence="2 4">
    <name>pAA02</name>
</geneLocation>
<evidence type="ECO:0000256" key="1">
    <source>
        <dbReference type="SAM" id="Phobius"/>
    </source>
</evidence>